<dbReference type="CDD" id="cd02199">
    <property type="entry name" value="YjgF_YER057c_UK114_like_1"/>
    <property type="match status" value="1"/>
</dbReference>
<keyword evidence="5" id="KW-1185">Reference proteome</keyword>
<dbReference type="PROSITE" id="PS50902">
    <property type="entry name" value="FLAVODOXIN_LIKE"/>
    <property type="match status" value="1"/>
</dbReference>
<comment type="caution">
    <text evidence="4">The sequence shown here is derived from an EMBL/GenBank/DDBJ whole genome shotgun (WGS) entry which is preliminary data.</text>
</comment>
<dbReference type="EMBL" id="JAPDNS010000002">
    <property type="protein sequence ID" value="MCW3485472.1"/>
    <property type="molecule type" value="Genomic_DNA"/>
</dbReference>
<dbReference type="InterPro" id="IPR029039">
    <property type="entry name" value="Flavoprotein-like_sf"/>
</dbReference>
<dbReference type="SUPFAM" id="SSF55298">
    <property type="entry name" value="YjgF-like"/>
    <property type="match status" value="1"/>
</dbReference>
<dbReference type="Proteomes" id="UP001207742">
    <property type="component" value="Unassembled WGS sequence"/>
</dbReference>
<feature type="chain" id="PRO_5046663847" evidence="2">
    <location>
        <begin position="20"/>
        <end position="384"/>
    </location>
</feature>
<dbReference type="PANTHER" id="PTHR43760">
    <property type="entry name" value="ENDORIBONUCLEASE-RELATED"/>
    <property type="match status" value="1"/>
</dbReference>
<protein>
    <submittedName>
        <fullName evidence="4">Atu1372/SO_1960 family protein</fullName>
    </submittedName>
</protein>
<evidence type="ECO:0000256" key="2">
    <source>
        <dbReference type="SAM" id="SignalP"/>
    </source>
</evidence>
<dbReference type="InterPro" id="IPR005025">
    <property type="entry name" value="FMN_Rdtase-like_dom"/>
</dbReference>
<feature type="signal peptide" evidence="2">
    <location>
        <begin position="1"/>
        <end position="19"/>
    </location>
</feature>
<dbReference type="InterPro" id="IPR008254">
    <property type="entry name" value="Flavodoxin/NO_synth"/>
</dbReference>
<feature type="domain" description="Flavodoxin-like" evidence="3">
    <location>
        <begin position="30"/>
        <end position="210"/>
    </location>
</feature>
<dbReference type="Pfam" id="PF14588">
    <property type="entry name" value="YjgF_endoribonc"/>
    <property type="match status" value="1"/>
</dbReference>
<evidence type="ECO:0000313" key="5">
    <source>
        <dbReference type="Proteomes" id="UP001207742"/>
    </source>
</evidence>
<reference evidence="4 5" key="1">
    <citation type="submission" date="2022-10" db="EMBL/GenBank/DDBJ databases">
        <title>Chitinophaga nivalis PC15 sp. nov., isolated from Pyeongchang county, South Korea.</title>
        <authorList>
            <person name="Trinh H.N."/>
        </authorList>
    </citation>
    <scope>NUCLEOTIDE SEQUENCE [LARGE SCALE GENOMIC DNA]</scope>
    <source>
        <strain evidence="4 5">PC14</strain>
    </source>
</reference>
<gene>
    <name evidence="4" type="ORF">OL497_16295</name>
</gene>
<comment type="cofactor">
    <cofactor evidence="1">
        <name>FMN</name>
        <dbReference type="ChEBI" id="CHEBI:58210"/>
    </cofactor>
</comment>
<evidence type="ECO:0000259" key="3">
    <source>
        <dbReference type="PROSITE" id="PS50902"/>
    </source>
</evidence>
<sequence>MKSLIASLCICLCVYTLQARPDLHKKPTRILVLFHTTSGGTWKLAQAIAAGITQQGATAVLKQVPAIDKNIANAAPGVPYADVAELPQYDGIAFGSAVHFGNMTAAMRLFLDGTVDHWTHHRLEGVPATVFMSAGSGAGREAAILSFWNTLAVHGMVIVPTGIMGAATLQKNIAQGNTVFGATSLASMPGSARPSASELEQATLQGAALARVAIALAAVPRTVQTSTPVATTDSIAIRMNRAGIVLPPVPAPAGNYKPFTRAGNLVYINQVALKEGSILHPGIVEKEISVADATAATRQTMLNVLAVLQAACDGDLSRVKQCVQLTGFFNTAPGFKDHAKLMNAASDLTVAVFGDKGKHARATVGAASLPVNSSVEIQAVFEIE</sequence>
<keyword evidence="2" id="KW-0732">Signal</keyword>
<dbReference type="RefSeq" id="WP_264731932.1">
    <property type="nucleotide sequence ID" value="NZ_JAPDNR010000001.1"/>
</dbReference>
<dbReference type="SUPFAM" id="SSF52218">
    <property type="entry name" value="Flavoproteins"/>
    <property type="match status" value="1"/>
</dbReference>
<dbReference type="Gene3D" id="3.40.50.360">
    <property type="match status" value="1"/>
</dbReference>
<accession>A0ABT3IND0</accession>
<evidence type="ECO:0000256" key="1">
    <source>
        <dbReference type="ARBA" id="ARBA00001917"/>
    </source>
</evidence>
<dbReference type="InterPro" id="IPR001226">
    <property type="entry name" value="Flavodoxin_CS"/>
</dbReference>
<organism evidence="4 5">
    <name type="scientific">Chitinophaga nivalis</name>
    <dbReference type="NCBI Taxonomy" id="2991709"/>
    <lineage>
        <taxon>Bacteria</taxon>
        <taxon>Pseudomonadati</taxon>
        <taxon>Bacteroidota</taxon>
        <taxon>Chitinophagia</taxon>
        <taxon>Chitinophagales</taxon>
        <taxon>Chitinophagaceae</taxon>
        <taxon>Chitinophaga</taxon>
    </lineage>
</organism>
<dbReference type="Gene3D" id="3.30.1330.40">
    <property type="entry name" value="RutC-like"/>
    <property type="match status" value="1"/>
</dbReference>
<name>A0ABT3IND0_9BACT</name>
<dbReference type="InterPro" id="IPR013813">
    <property type="entry name" value="Endoribo_LPSP/chorism_mut-like"/>
</dbReference>
<dbReference type="InterPro" id="IPR035959">
    <property type="entry name" value="RutC-like_sf"/>
</dbReference>
<dbReference type="PROSITE" id="PS00201">
    <property type="entry name" value="FLAVODOXIN"/>
    <property type="match status" value="1"/>
</dbReference>
<proteinExistence type="predicted"/>
<dbReference type="Pfam" id="PF03358">
    <property type="entry name" value="FMN_red"/>
    <property type="match status" value="1"/>
</dbReference>
<dbReference type="PANTHER" id="PTHR43760:SF1">
    <property type="entry name" value="ENDORIBONUCLEASE L-PSP_CHORISMATE MUTASE-LIKE DOMAIN-CONTAINING PROTEIN"/>
    <property type="match status" value="1"/>
</dbReference>
<evidence type="ECO:0000313" key="4">
    <source>
        <dbReference type="EMBL" id="MCW3485472.1"/>
    </source>
</evidence>